<dbReference type="PANTHER" id="PTHR43297">
    <property type="entry name" value="OLIGOPEPTIDE TRANSPORT ATP-BINDING PROTEIN APPD"/>
    <property type="match status" value="1"/>
</dbReference>
<dbReference type="EMBL" id="LOCQ01000054">
    <property type="protein sequence ID" value="OBV39341.1"/>
    <property type="molecule type" value="Genomic_DNA"/>
</dbReference>
<comment type="similarity">
    <text evidence="2">Belongs to the ABC transporter superfamily.</text>
</comment>
<dbReference type="SUPFAM" id="SSF52540">
    <property type="entry name" value="P-loop containing nucleoside triphosphate hydrolases"/>
    <property type="match status" value="2"/>
</dbReference>
<accession>A0A1A7C088</accession>
<evidence type="ECO:0000256" key="3">
    <source>
        <dbReference type="ARBA" id="ARBA00022448"/>
    </source>
</evidence>
<evidence type="ECO:0000313" key="9">
    <source>
        <dbReference type="EMBL" id="OBV39341.1"/>
    </source>
</evidence>
<evidence type="ECO:0000256" key="1">
    <source>
        <dbReference type="ARBA" id="ARBA00004417"/>
    </source>
</evidence>
<protein>
    <submittedName>
        <fullName evidence="9">Peptide/nickel transport system ATP-binding protein</fullName>
    </submittedName>
</protein>
<evidence type="ECO:0000256" key="6">
    <source>
        <dbReference type="ARBA" id="ARBA00022840"/>
    </source>
</evidence>
<dbReference type="Gene3D" id="3.40.50.300">
    <property type="entry name" value="P-loop containing nucleotide triphosphate hydrolases"/>
    <property type="match status" value="2"/>
</dbReference>
<keyword evidence="7" id="KW-0472">Membrane</keyword>
<dbReference type="Pfam" id="PF00005">
    <property type="entry name" value="ABC_tran"/>
    <property type="match status" value="2"/>
</dbReference>
<dbReference type="InterPro" id="IPR003593">
    <property type="entry name" value="AAA+_ATPase"/>
</dbReference>
<keyword evidence="5" id="KW-0547">Nucleotide-binding</keyword>
<dbReference type="STRING" id="1747903.ASR47_1009156"/>
<evidence type="ECO:0000256" key="4">
    <source>
        <dbReference type="ARBA" id="ARBA00022475"/>
    </source>
</evidence>
<dbReference type="Proteomes" id="UP000092713">
    <property type="component" value="Unassembled WGS sequence"/>
</dbReference>
<dbReference type="PATRIC" id="fig|1747903.4.peg.2925"/>
<dbReference type="OrthoDB" id="9784450at2"/>
<keyword evidence="4" id="KW-1003">Cell membrane</keyword>
<proteinExistence type="inferred from homology"/>
<dbReference type="PROSITE" id="PS00211">
    <property type="entry name" value="ABC_TRANSPORTER_1"/>
    <property type="match status" value="1"/>
</dbReference>
<evidence type="ECO:0000313" key="10">
    <source>
        <dbReference type="Proteomes" id="UP000092713"/>
    </source>
</evidence>
<dbReference type="InterPro" id="IPR003439">
    <property type="entry name" value="ABC_transporter-like_ATP-bd"/>
</dbReference>
<gene>
    <name evidence="9" type="ORF">ASR47_1009156</name>
</gene>
<comment type="subcellular location">
    <subcellularLocation>
        <location evidence="1">Cell inner membrane</location>
        <topology evidence="1">Peripheral membrane protein</topology>
    </subcellularLocation>
</comment>
<reference evidence="9 10" key="1">
    <citation type="submission" date="2016-04" db="EMBL/GenBank/DDBJ databases">
        <title>Draft genome sequence of Janthinobacterium psychrotolerans sp. nov., isolated from freshwater sediments in Denmark.</title>
        <authorList>
            <person name="Gong X."/>
            <person name="Skrivergaard S."/>
            <person name="Korsgaard B.S."/>
            <person name="Schreiber L."/>
            <person name="Marshall I.P."/>
            <person name="Finster K."/>
            <person name="Schramm A."/>
        </authorList>
    </citation>
    <scope>NUCLEOTIDE SEQUENCE [LARGE SCALE GENOMIC DNA]</scope>
    <source>
        <strain evidence="9 10">S3-2</strain>
    </source>
</reference>
<dbReference type="SMART" id="SM00382">
    <property type="entry name" value="AAA"/>
    <property type="match status" value="2"/>
</dbReference>
<evidence type="ECO:0000256" key="2">
    <source>
        <dbReference type="ARBA" id="ARBA00005417"/>
    </source>
</evidence>
<keyword evidence="10" id="KW-1185">Reference proteome</keyword>
<dbReference type="InterPro" id="IPR027417">
    <property type="entry name" value="P-loop_NTPase"/>
</dbReference>
<keyword evidence="3" id="KW-0813">Transport</keyword>
<name>A0A1A7C088_9BURK</name>
<dbReference type="RefSeq" id="WP_065308101.1">
    <property type="nucleotide sequence ID" value="NZ_LOCQ01000054.1"/>
</dbReference>
<dbReference type="InterPro" id="IPR050388">
    <property type="entry name" value="ABC_Ni/Peptide_Import"/>
</dbReference>
<comment type="caution">
    <text evidence="9">The sequence shown here is derived from an EMBL/GenBank/DDBJ whole genome shotgun (WGS) entry which is preliminary data.</text>
</comment>
<evidence type="ECO:0000259" key="8">
    <source>
        <dbReference type="PROSITE" id="PS50893"/>
    </source>
</evidence>
<evidence type="ECO:0000256" key="5">
    <source>
        <dbReference type="ARBA" id="ARBA00022741"/>
    </source>
</evidence>
<feature type="domain" description="ABC transporter" evidence="8">
    <location>
        <begin position="270"/>
        <end position="469"/>
    </location>
</feature>
<feature type="domain" description="ABC transporter" evidence="8">
    <location>
        <begin position="8"/>
        <end position="249"/>
    </location>
</feature>
<dbReference type="GO" id="GO:0005524">
    <property type="term" value="F:ATP binding"/>
    <property type="evidence" value="ECO:0007669"/>
    <property type="project" value="UniProtKB-KW"/>
</dbReference>
<organism evidence="9 10">
    <name type="scientific">Janthinobacterium psychrotolerans</name>
    <dbReference type="NCBI Taxonomy" id="1747903"/>
    <lineage>
        <taxon>Bacteria</taxon>
        <taxon>Pseudomonadati</taxon>
        <taxon>Pseudomonadota</taxon>
        <taxon>Betaproteobacteria</taxon>
        <taxon>Burkholderiales</taxon>
        <taxon>Oxalobacteraceae</taxon>
        <taxon>Janthinobacterium</taxon>
    </lineage>
</organism>
<evidence type="ECO:0000256" key="7">
    <source>
        <dbReference type="ARBA" id="ARBA00023136"/>
    </source>
</evidence>
<sequence>MSEFFLDVAGLRVFDAASGKAIVDGVKLRVANGGVLTLLGESGSGKSLLAQAIMGTLVSGLRAEGAIGIGGERFDAADQRSRQRLWGRAVALLPQEPWLALDPTMRVLHQIAETHELVAGKTADQAGAAALRDLDQLGLRHAARLYPHQISGGMAQRVAFLATHAAGAKLLIVDEPTKGLDSGKRDEMLAMLRAAQGDGMAVLCITHDVALARALGGDTAVMLDGCVIEHGASSQLLSRPAHAYTRALLAADPANWPVRSALQAPGEVVAQVDNVAKSFGKHRLFDGITTDIRRGEVVAVTGDSGAGKTTFGNLLLGLLRPDAGTVTRAAGLPRTAFQKLYQDPAAAFAPTLTLRAALRDVLALHGLQWEDMAPLLARLRLAETLLDRLPSQVSGGELQRFALARVLLLKPALIFADEPTSRLDPITQQQTLNLLLEVAGESGCAVLLVTHDAQIARAVGQRRIALHEVG</sequence>
<dbReference type="PROSITE" id="PS50893">
    <property type="entry name" value="ABC_TRANSPORTER_2"/>
    <property type="match status" value="2"/>
</dbReference>
<dbReference type="PANTHER" id="PTHR43297:SF7">
    <property type="entry name" value="D,D-DIPEPTIDE TRANSPORT ATP-BINDING PROTEIN DDPD-RELATED"/>
    <property type="match status" value="1"/>
</dbReference>
<dbReference type="GO" id="GO:0005886">
    <property type="term" value="C:plasma membrane"/>
    <property type="evidence" value="ECO:0007669"/>
    <property type="project" value="UniProtKB-SubCell"/>
</dbReference>
<dbReference type="AlphaFoldDB" id="A0A1A7C088"/>
<keyword evidence="6 9" id="KW-0067">ATP-binding</keyword>
<dbReference type="GO" id="GO:0016887">
    <property type="term" value="F:ATP hydrolysis activity"/>
    <property type="evidence" value="ECO:0007669"/>
    <property type="project" value="InterPro"/>
</dbReference>
<dbReference type="InterPro" id="IPR017871">
    <property type="entry name" value="ABC_transporter-like_CS"/>
</dbReference>